<dbReference type="PANTHER" id="PTHR35596">
    <property type="entry name" value="DUF2263 DOMAIN-CONTAINING PROTEIN"/>
    <property type="match status" value="1"/>
</dbReference>
<protein>
    <submittedName>
        <fullName evidence="2">TIGR02452 family protein</fullName>
    </submittedName>
</protein>
<keyword evidence="3" id="KW-1185">Reference proteome</keyword>
<organism evidence="2 3">
    <name type="scientific">Phytohabitans suffuscus</name>
    <dbReference type="NCBI Taxonomy" id="624315"/>
    <lineage>
        <taxon>Bacteria</taxon>
        <taxon>Bacillati</taxon>
        <taxon>Actinomycetota</taxon>
        <taxon>Actinomycetes</taxon>
        <taxon>Micromonosporales</taxon>
        <taxon>Micromonosporaceae</taxon>
    </lineage>
</organism>
<dbReference type="Pfam" id="PF10021">
    <property type="entry name" value="PARG_cat_microb"/>
    <property type="match status" value="1"/>
</dbReference>
<reference evidence="2 3" key="2">
    <citation type="submission" date="2020-03" db="EMBL/GenBank/DDBJ databases">
        <authorList>
            <person name="Ichikawa N."/>
            <person name="Kimura A."/>
            <person name="Kitahashi Y."/>
            <person name="Uohara A."/>
        </authorList>
    </citation>
    <scope>NUCLEOTIDE SEQUENCE [LARGE SCALE GENOMIC DNA]</scope>
    <source>
        <strain evidence="2 3">NBRC 105367</strain>
    </source>
</reference>
<dbReference type="InterPro" id="IPR012664">
    <property type="entry name" value="CHP02452"/>
</dbReference>
<proteinExistence type="predicted"/>
<dbReference type="EMBL" id="AP022871">
    <property type="protein sequence ID" value="BCB91348.1"/>
    <property type="molecule type" value="Genomic_DNA"/>
</dbReference>
<dbReference type="InterPro" id="IPR019261">
    <property type="entry name" value="PARG_cat_microbial"/>
</dbReference>
<dbReference type="PIRSF" id="PIRSF014899">
    <property type="entry name" value="UCP014899"/>
    <property type="match status" value="1"/>
</dbReference>
<reference evidence="2 3" key="1">
    <citation type="submission" date="2020-03" db="EMBL/GenBank/DDBJ databases">
        <title>Whole genome shotgun sequence of Phytohabitans suffuscus NBRC 105367.</title>
        <authorList>
            <person name="Komaki H."/>
            <person name="Tamura T."/>
        </authorList>
    </citation>
    <scope>NUCLEOTIDE SEQUENCE [LARGE SCALE GENOMIC DNA]</scope>
    <source>
        <strain evidence="2 3">NBRC 105367</strain>
    </source>
</reference>
<dbReference type="PANTHER" id="PTHR35596:SF1">
    <property type="entry name" value="MICROBIAL-TYPE PARG CATALYTIC DOMAIN-CONTAINING PROTEIN"/>
    <property type="match status" value="1"/>
</dbReference>
<dbReference type="Proteomes" id="UP000503011">
    <property type="component" value="Chromosome"/>
</dbReference>
<dbReference type="Gene3D" id="3.40.220.10">
    <property type="entry name" value="Leucine Aminopeptidase, subunit E, domain 1"/>
    <property type="match status" value="1"/>
</dbReference>
<gene>
    <name evidence="2" type="ORF">Psuf_086610</name>
</gene>
<sequence>MNNQRLRGVAADTVAITQAGGYHARSGEWIDIRDAVRAAVARTHLYLPGEPLPAGFGRAGSGLVEVSNESTLAAARRLGDGAAALVFASARNPGGGFLSGARAQEEDIARASALHACLSAAPAFYLHHRANTDPRYSDRVIYSPGVPVFRDDGLRLLDRPHRTAFVTAAAPNLRAVVTNQPELAPTVPAVLRARALRVVEVAAAHGHRRLVLGAWGCGVFGNAPSTVAAAFMAALDRVDAFDHVIFAVLDRAPGTPTFHAFATAASSLV</sequence>
<dbReference type="RefSeq" id="WP_173164330.1">
    <property type="nucleotide sequence ID" value="NZ_AP022871.1"/>
</dbReference>
<name>A0A6F8YZI7_9ACTN</name>
<evidence type="ECO:0000313" key="3">
    <source>
        <dbReference type="Proteomes" id="UP000503011"/>
    </source>
</evidence>
<dbReference type="InterPro" id="IPR043472">
    <property type="entry name" value="Macro_dom-like"/>
</dbReference>
<dbReference type="AlphaFoldDB" id="A0A6F8YZI7"/>
<evidence type="ECO:0000259" key="1">
    <source>
        <dbReference type="Pfam" id="PF10021"/>
    </source>
</evidence>
<feature type="domain" description="Microbial-type PARG catalytic" evidence="1">
    <location>
        <begin position="10"/>
        <end position="151"/>
    </location>
</feature>
<evidence type="ECO:0000313" key="2">
    <source>
        <dbReference type="EMBL" id="BCB91348.1"/>
    </source>
</evidence>
<accession>A0A6F8YZI7</accession>
<dbReference type="SUPFAM" id="SSF52949">
    <property type="entry name" value="Macro domain-like"/>
    <property type="match status" value="1"/>
</dbReference>
<dbReference type="KEGG" id="psuu:Psuf_086610"/>
<dbReference type="NCBIfam" id="TIGR02452">
    <property type="entry name" value="TIGR02452 family protein"/>
    <property type="match status" value="1"/>
</dbReference>